<keyword evidence="8" id="KW-1185">Reference proteome</keyword>
<dbReference type="EMBL" id="FWXT01000001">
    <property type="protein sequence ID" value="SMC66101.1"/>
    <property type="molecule type" value="Genomic_DNA"/>
</dbReference>
<keyword evidence="4" id="KW-0804">Transcription</keyword>
<keyword evidence="2" id="KW-0805">Transcription regulation</keyword>
<evidence type="ECO:0000259" key="5">
    <source>
        <dbReference type="Pfam" id="PF04542"/>
    </source>
</evidence>
<dbReference type="Pfam" id="PF04542">
    <property type="entry name" value="Sigma70_r2"/>
    <property type="match status" value="1"/>
</dbReference>
<name>A0A1W2B066_9SPHI</name>
<dbReference type="InterPro" id="IPR013249">
    <property type="entry name" value="RNA_pol_sigma70_r4_t2"/>
</dbReference>
<proteinExistence type="inferred from homology"/>
<evidence type="ECO:0000256" key="2">
    <source>
        <dbReference type="ARBA" id="ARBA00023015"/>
    </source>
</evidence>
<dbReference type="Pfam" id="PF08281">
    <property type="entry name" value="Sigma70_r4_2"/>
    <property type="match status" value="1"/>
</dbReference>
<dbReference type="CDD" id="cd06171">
    <property type="entry name" value="Sigma70_r4"/>
    <property type="match status" value="1"/>
</dbReference>
<gene>
    <name evidence="7" type="ORF">SAMN04488524_1788</name>
</gene>
<evidence type="ECO:0000256" key="3">
    <source>
        <dbReference type="ARBA" id="ARBA00023082"/>
    </source>
</evidence>
<evidence type="ECO:0000313" key="8">
    <source>
        <dbReference type="Proteomes" id="UP000192756"/>
    </source>
</evidence>
<protein>
    <submittedName>
        <fullName evidence="7">RNA polymerase sigma-70 factor, ECF subfamily</fullName>
    </submittedName>
</protein>
<dbReference type="GO" id="GO:0003677">
    <property type="term" value="F:DNA binding"/>
    <property type="evidence" value="ECO:0007669"/>
    <property type="project" value="InterPro"/>
</dbReference>
<dbReference type="InterPro" id="IPR039425">
    <property type="entry name" value="RNA_pol_sigma-70-like"/>
</dbReference>
<evidence type="ECO:0000313" key="7">
    <source>
        <dbReference type="EMBL" id="SMC66101.1"/>
    </source>
</evidence>
<dbReference type="Gene3D" id="1.10.10.10">
    <property type="entry name" value="Winged helix-like DNA-binding domain superfamily/Winged helix DNA-binding domain"/>
    <property type="match status" value="1"/>
</dbReference>
<dbReference type="PANTHER" id="PTHR43133:SF46">
    <property type="entry name" value="RNA POLYMERASE SIGMA-70 FACTOR ECF SUBFAMILY"/>
    <property type="match status" value="1"/>
</dbReference>
<accession>A0A1W2B066</accession>
<evidence type="ECO:0000256" key="1">
    <source>
        <dbReference type="ARBA" id="ARBA00010641"/>
    </source>
</evidence>
<dbReference type="OrthoDB" id="655312at2"/>
<dbReference type="Proteomes" id="UP000192756">
    <property type="component" value="Unassembled WGS sequence"/>
</dbReference>
<dbReference type="InterPro" id="IPR007627">
    <property type="entry name" value="RNA_pol_sigma70_r2"/>
</dbReference>
<reference evidence="8" key="1">
    <citation type="submission" date="2017-04" db="EMBL/GenBank/DDBJ databases">
        <authorList>
            <person name="Varghese N."/>
            <person name="Submissions S."/>
        </authorList>
    </citation>
    <scope>NUCLEOTIDE SEQUENCE [LARGE SCALE GENOMIC DNA]</scope>
    <source>
        <strain evidence="8">DSM 12126</strain>
    </source>
</reference>
<dbReference type="AlphaFoldDB" id="A0A1W2B066"/>
<dbReference type="InterPro" id="IPR014327">
    <property type="entry name" value="RNA_pol_sigma70_bacteroid"/>
</dbReference>
<dbReference type="InterPro" id="IPR014284">
    <property type="entry name" value="RNA_pol_sigma-70_dom"/>
</dbReference>
<dbReference type="PANTHER" id="PTHR43133">
    <property type="entry name" value="RNA POLYMERASE ECF-TYPE SIGMA FACTO"/>
    <property type="match status" value="1"/>
</dbReference>
<dbReference type="STRING" id="151894.SAMN04488524_1788"/>
<dbReference type="SUPFAM" id="SSF88946">
    <property type="entry name" value="Sigma2 domain of RNA polymerase sigma factors"/>
    <property type="match status" value="1"/>
</dbReference>
<organism evidence="7 8">
    <name type="scientific">Pedobacter africanus</name>
    <dbReference type="NCBI Taxonomy" id="151894"/>
    <lineage>
        <taxon>Bacteria</taxon>
        <taxon>Pseudomonadati</taxon>
        <taxon>Bacteroidota</taxon>
        <taxon>Sphingobacteriia</taxon>
        <taxon>Sphingobacteriales</taxon>
        <taxon>Sphingobacteriaceae</taxon>
        <taxon>Pedobacter</taxon>
    </lineage>
</organism>
<comment type="similarity">
    <text evidence="1">Belongs to the sigma-70 factor family. ECF subfamily.</text>
</comment>
<dbReference type="GO" id="GO:0006352">
    <property type="term" value="P:DNA-templated transcription initiation"/>
    <property type="evidence" value="ECO:0007669"/>
    <property type="project" value="InterPro"/>
</dbReference>
<sequence>MSAYSKYTDQELAGRLTQGDEPAFAELYKIYSPRIYSNLKRLTKDDELAKELLQEVFFKVWEKREALNVEVSFQAYLYRISENMVRDFFRKAGRDKKLMEHLVNAASEFYSTVEELYISKENQGLFQKAIDELPPQRKKIFTLCKIEGKSYEEVSALLGVSTSTINDHIVKATKAIRLSLGGPGHNAMIGIAAALVVFNV</sequence>
<evidence type="ECO:0000259" key="6">
    <source>
        <dbReference type="Pfam" id="PF08281"/>
    </source>
</evidence>
<dbReference type="RefSeq" id="WP_084237978.1">
    <property type="nucleotide sequence ID" value="NZ_FWXT01000001.1"/>
</dbReference>
<feature type="domain" description="RNA polymerase sigma factor 70 region 4 type 2" evidence="6">
    <location>
        <begin position="125"/>
        <end position="175"/>
    </location>
</feature>
<dbReference type="InterPro" id="IPR036388">
    <property type="entry name" value="WH-like_DNA-bd_sf"/>
</dbReference>
<dbReference type="SUPFAM" id="SSF88659">
    <property type="entry name" value="Sigma3 and sigma4 domains of RNA polymerase sigma factors"/>
    <property type="match status" value="1"/>
</dbReference>
<dbReference type="NCBIfam" id="TIGR02937">
    <property type="entry name" value="sigma70-ECF"/>
    <property type="match status" value="1"/>
</dbReference>
<feature type="domain" description="RNA polymerase sigma-70 region 2" evidence="5">
    <location>
        <begin position="27"/>
        <end position="94"/>
    </location>
</feature>
<keyword evidence="3" id="KW-0731">Sigma factor</keyword>
<dbReference type="GO" id="GO:0016987">
    <property type="term" value="F:sigma factor activity"/>
    <property type="evidence" value="ECO:0007669"/>
    <property type="project" value="UniProtKB-KW"/>
</dbReference>
<dbReference type="InterPro" id="IPR013325">
    <property type="entry name" value="RNA_pol_sigma_r2"/>
</dbReference>
<dbReference type="NCBIfam" id="TIGR02985">
    <property type="entry name" value="Sig70_bacteroi1"/>
    <property type="match status" value="1"/>
</dbReference>
<dbReference type="InterPro" id="IPR013324">
    <property type="entry name" value="RNA_pol_sigma_r3/r4-like"/>
</dbReference>
<dbReference type="Gene3D" id="1.10.1740.10">
    <property type="match status" value="1"/>
</dbReference>
<evidence type="ECO:0000256" key="4">
    <source>
        <dbReference type="ARBA" id="ARBA00023163"/>
    </source>
</evidence>